<dbReference type="KEGG" id="scm:SCHCO_02698548"/>
<organism evidence="2">
    <name type="scientific">Schizophyllum commune (strain H4-8 / FGSC 9210)</name>
    <name type="common">Split gill fungus</name>
    <dbReference type="NCBI Taxonomy" id="578458"/>
    <lineage>
        <taxon>Eukaryota</taxon>
        <taxon>Fungi</taxon>
        <taxon>Dikarya</taxon>
        <taxon>Basidiomycota</taxon>
        <taxon>Agaricomycotina</taxon>
        <taxon>Agaricomycetes</taxon>
        <taxon>Agaricomycetidae</taxon>
        <taxon>Agaricales</taxon>
        <taxon>Schizophyllaceae</taxon>
        <taxon>Schizophyllum</taxon>
    </lineage>
</organism>
<dbReference type="RefSeq" id="XP_003034728.1">
    <property type="nucleotide sequence ID" value="XM_003034682.1"/>
</dbReference>
<keyword evidence="2" id="KW-1185">Reference proteome</keyword>
<dbReference type="HOGENOM" id="CLU_689181_0_0_1"/>
<dbReference type="InParanoid" id="D8PYB7"/>
<gene>
    <name evidence="1" type="ORF">SCHCODRAFT_107475</name>
</gene>
<evidence type="ECO:0000313" key="1">
    <source>
        <dbReference type="EMBL" id="EFI99825.1"/>
    </source>
</evidence>
<evidence type="ECO:0000313" key="2">
    <source>
        <dbReference type="Proteomes" id="UP000007431"/>
    </source>
</evidence>
<accession>D8PYB7</accession>
<sequence length="400" mass="45215">MCSKKLAATLERELWRTKQHPLDVDLYTVDIEIPSNQEAWELLRRESHRWRTLSCSEACTVSCLREPISCPALETTKAELILPDMPRTAGYSNPSGEILVFSHVRHALNVRRVGVSVMDHYDPMRIRFPDCWRLTHLTLTIFFGENVINLLRKVMEQVSPTLEVLRISVDEGMELTRPTSPFAYPFSKLRKLELHQEAFCFITLIEAPVLAFMRVKDANLGEIEDSDSFPTLSEALGKVAGLKTLAKLELICADVEDASALLATLRELPSIEWLRLADIPRHSGCLLSHDMLAGLTRGGTSDDSVDTPLNALCPLPNLSTLFVYFEEFDAEDEEAEVAASLRRLALSRHPSVVHQEDEGSNSLRPLDAFHATYERGEHFAADVVPSWGERFEEDKEWDED</sequence>
<dbReference type="SUPFAM" id="SSF52047">
    <property type="entry name" value="RNI-like"/>
    <property type="match status" value="1"/>
</dbReference>
<evidence type="ECO:0008006" key="3">
    <source>
        <dbReference type="Google" id="ProtNLM"/>
    </source>
</evidence>
<name>D8PYB7_SCHCM</name>
<protein>
    <recommendedName>
        <fullName evidence="3">F-box domain-containing protein</fullName>
    </recommendedName>
</protein>
<dbReference type="AlphaFoldDB" id="D8PYB7"/>
<dbReference type="EMBL" id="GL377304">
    <property type="protein sequence ID" value="EFI99825.1"/>
    <property type="molecule type" value="Genomic_DNA"/>
</dbReference>
<dbReference type="GeneID" id="9592281"/>
<proteinExistence type="predicted"/>
<dbReference type="VEuPathDB" id="FungiDB:SCHCODRAFT_02698548"/>
<reference evidence="1 2" key="1">
    <citation type="journal article" date="2010" name="Nat. Biotechnol.">
        <title>Genome sequence of the model mushroom Schizophyllum commune.</title>
        <authorList>
            <person name="Ohm R.A."/>
            <person name="de Jong J.F."/>
            <person name="Lugones L.G."/>
            <person name="Aerts A."/>
            <person name="Kothe E."/>
            <person name="Stajich J.E."/>
            <person name="de Vries R.P."/>
            <person name="Record E."/>
            <person name="Levasseur A."/>
            <person name="Baker S.E."/>
            <person name="Bartholomew K.A."/>
            <person name="Coutinho P.M."/>
            <person name="Erdmann S."/>
            <person name="Fowler T.J."/>
            <person name="Gathman A.C."/>
            <person name="Lombard V."/>
            <person name="Henrissat B."/>
            <person name="Knabe N."/>
            <person name="Kuees U."/>
            <person name="Lilly W.W."/>
            <person name="Lindquist E."/>
            <person name="Lucas S."/>
            <person name="Magnuson J.K."/>
            <person name="Piumi F."/>
            <person name="Raudaskoski M."/>
            <person name="Salamov A."/>
            <person name="Schmutz J."/>
            <person name="Schwarze F.W.M.R."/>
            <person name="vanKuyk P.A."/>
            <person name="Horton J.S."/>
            <person name="Grigoriev I.V."/>
            <person name="Woesten H.A.B."/>
        </authorList>
    </citation>
    <scope>NUCLEOTIDE SEQUENCE [LARGE SCALE GENOMIC DNA]</scope>
    <source>
        <strain evidence="2">H4-8 / FGSC 9210</strain>
    </source>
</reference>
<dbReference type="OrthoDB" id="10456732at2759"/>
<feature type="non-terminal residue" evidence="1">
    <location>
        <position position="400"/>
    </location>
</feature>
<dbReference type="Proteomes" id="UP000007431">
    <property type="component" value="Unassembled WGS sequence"/>
</dbReference>